<name>C7NTX6_HALUD</name>
<evidence type="ECO:0000259" key="8">
    <source>
        <dbReference type="Pfam" id="PF07650"/>
    </source>
</evidence>
<dbReference type="OrthoDB" id="4116at2157"/>
<dbReference type="NCBIfam" id="TIGR01952">
    <property type="entry name" value="nusA_arch"/>
    <property type="match status" value="1"/>
</dbReference>
<dbReference type="GeneID" id="8383051"/>
<dbReference type="InterPro" id="IPR010212">
    <property type="entry name" value="NusA_arc"/>
</dbReference>
<feature type="domain" description="KH type-2" evidence="8">
    <location>
        <begin position="14"/>
        <end position="72"/>
    </location>
</feature>
<dbReference type="AlphaFoldDB" id="C7NTX6"/>
<evidence type="ECO:0000256" key="1">
    <source>
        <dbReference type="ARBA" id="ARBA00022472"/>
    </source>
</evidence>
<evidence type="ECO:0000313" key="11">
    <source>
        <dbReference type="Proteomes" id="UP000002071"/>
    </source>
</evidence>
<dbReference type="InterPro" id="IPR015946">
    <property type="entry name" value="KH_dom-like_a/b"/>
</dbReference>
<gene>
    <name evidence="6" type="primary">nusA</name>
    <name evidence="10" type="ordered locus">Huta_0780</name>
</gene>
<evidence type="ECO:0000256" key="4">
    <source>
        <dbReference type="ARBA" id="ARBA00023015"/>
    </source>
</evidence>
<dbReference type="KEGG" id="hut:Huta_0780"/>
<dbReference type="GO" id="GO:0003723">
    <property type="term" value="F:RNA binding"/>
    <property type="evidence" value="ECO:0007669"/>
    <property type="project" value="UniProtKB-UniRule"/>
</dbReference>
<dbReference type="RefSeq" id="WP_015788544.1">
    <property type="nucleotide sequence ID" value="NC_013158.1"/>
</dbReference>
<dbReference type="InterPro" id="IPR009019">
    <property type="entry name" value="KH_sf_prok-type"/>
</dbReference>
<comment type="similarity">
    <text evidence="6">Belongs to the NusA family.</text>
</comment>
<dbReference type="HOGENOM" id="CLU_131906_0_0_2"/>
<comment type="subcellular location">
    <subcellularLocation>
        <location evidence="6">Cytoplasm</location>
    </subcellularLocation>
</comment>
<dbReference type="HAMAP" id="MF_00945_A">
    <property type="entry name" value="NusA_A"/>
    <property type="match status" value="1"/>
</dbReference>
<dbReference type="STRING" id="519442.Huta_0780"/>
<dbReference type="CDD" id="cd22531">
    <property type="entry name" value="KH-II_NusA_arch_rpt2"/>
    <property type="match status" value="1"/>
</dbReference>
<evidence type="ECO:0000259" key="9">
    <source>
        <dbReference type="Pfam" id="PF26594"/>
    </source>
</evidence>
<dbReference type="GO" id="GO:0005829">
    <property type="term" value="C:cytosol"/>
    <property type="evidence" value="ECO:0007669"/>
    <property type="project" value="TreeGrafter"/>
</dbReference>
<dbReference type="PANTHER" id="PTHR22648">
    <property type="entry name" value="TRANSCRIPTION TERMINATION FACTOR NUSA"/>
    <property type="match status" value="1"/>
</dbReference>
<keyword evidence="3 7" id="KW-0694">RNA-binding</keyword>
<organism evidence="10 11">
    <name type="scientific">Halorhabdus utahensis (strain DSM 12940 / JCM 11049 / AX-2)</name>
    <dbReference type="NCBI Taxonomy" id="519442"/>
    <lineage>
        <taxon>Archaea</taxon>
        <taxon>Methanobacteriati</taxon>
        <taxon>Methanobacteriota</taxon>
        <taxon>Stenosarchaea group</taxon>
        <taxon>Halobacteria</taxon>
        <taxon>Halobacteriales</taxon>
        <taxon>Haloarculaceae</taxon>
        <taxon>Halorhabdus</taxon>
    </lineage>
</organism>
<dbReference type="InterPro" id="IPR058582">
    <property type="entry name" value="KH_NusA_2nd"/>
</dbReference>
<accession>C7NTX6</accession>
<dbReference type="PROSITE" id="PS50084">
    <property type="entry name" value="KH_TYPE_1"/>
    <property type="match status" value="1"/>
</dbReference>
<feature type="domain" description="NusA-like second KH" evidence="9">
    <location>
        <begin position="77"/>
        <end position="139"/>
    </location>
</feature>
<evidence type="ECO:0000313" key="10">
    <source>
        <dbReference type="EMBL" id="ACV10965.1"/>
    </source>
</evidence>
<keyword evidence="1 6" id="KW-0806">Transcription termination</keyword>
<evidence type="ECO:0000256" key="7">
    <source>
        <dbReference type="PROSITE-ProRule" id="PRU00117"/>
    </source>
</evidence>
<dbReference type="Proteomes" id="UP000002071">
    <property type="component" value="Chromosome"/>
</dbReference>
<dbReference type="SUPFAM" id="SSF54814">
    <property type="entry name" value="Prokaryotic type KH domain (KH-domain type II)"/>
    <property type="match status" value="2"/>
</dbReference>
<keyword evidence="5 6" id="KW-0804">Transcription</keyword>
<protein>
    <recommendedName>
        <fullName evidence="6">Probable transcription termination protein NusA</fullName>
    </recommendedName>
</protein>
<comment type="function">
    <text evidence="6">Participates in transcription termination.</text>
</comment>
<evidence type="ECO:0000256" key="5">
    <source>
        <dbReference type="ARBA" id="ARBA00023163"/>
    </source>
</evidence>
<keyword evidence="2 6" id="KW-0963">Cytoplasm</keyword>
<evidence type="ECO:0000256" key="6">
    <source>
        <dbReference type="HAMAP-Rule" id="MF_00945"/>
    </source>
</evidence>
<proteinExistence type="inferred from homology"/>
<dbReference type="eggNOG" id="arCOG01760">
    <property type="taxonomic scope" value="Archaea"/>
</dbReference>
<dbReference type="Pfam" id="PF07650">
    <property type="entry name" value="KH_2"/>
    <property type="match status" value="1"/>
</dbReference>
<sequence length="142" mass="15361">MTISLSDDERRAIVVAEEIADVTIRDCLIDDEHDRIAFVVKAGEVGKAIGRDGETVARIEDRLGRDVTLVEDAPTPEGFVANALAPAAVYDVTIEERDGERVAFADVDEADTGAAIGTEGRTIELARRLAGRHFEIDDIQLA</sequence>
<reference evidence="10 11" key="1">
    <citation type="journal article" date="2009" name="Stand. Genomic Sci.">
        <title>Complete genome sequence of Halorhabdus utahensis type strain (AX-2).</title>
        <authorList>
            <person name="Anderson I."/>
            <person name="Tindall B.J."/>
            <person name="Pomrenke H."/>
            <person name="Goker M."/>
            <person name="Lapidus A."/>
            <person name="Nolan M."/>
            <person name="Copeland A."/>
            <person name="Glavina Del Rio T."/>
            <person name="Chen F."/>
            <person name="Tice H."/>
            <person name="Cheng J.F."/>
            <person name="Lucas S."/>
            <person name="Chertkov O."/>
            <person name="Bruce D."/>
            <person name="Brettin T."/>
            <person name="Detter J.C."/>
            <person name="Han C."/>
            <person name="Goodwin L."/>
            <person name="Land M."/>
            <person name="Hauser L."/>
            <person name="Chang Y.J."/>
            <person name="Jeffries C.D."/>
            <person name="Pitluck S."/>
            <person name="Pati A."/>
            <person name="Mavromatis K."/>
            <person name="Ivanova N."/>
            <person name="Ovchinnikova G."/>
            <person name="Chen A."/>
            <person name="Palaniappan K."/>
            <person name="Chain P."/>
            <person name="Rohde M."/>
            <person name="Bristow J."/>
            <person name="Eisen J.A."/>
            <person name="Markowitz V."/>
            <person name="Hugenholtz P."/>
            <person name="Kyrpides N.C."/>
            <person name="Klenk H.P."/>
        </authorList>
    </citation>
    <scope>NUCLEOTIDE SEQUENCE [LARGE SCALE GENOMIC DNA]</scope>
    <source>
        <strain evidence="11">DSM 12940 / JCM 11049 / AX-2</strain>
    </source>
</reference>
<dbReference type="PANTHER" id="PTHR22648:SF0">
    <property type="entry name" value="TRANSCRIPTION TERMINATION_ANTITERMINATION PROTEIN NUSA"/>
    <property type="match status" value="1"/>
</dbReference>
<evidence type="ECO:0000256" key="3">
    <source>
        <dbReference type="ARBA" id="ARBA00022884"/>
    </source>
</evidence>
<dbReference type="Pfam" id="PF26594">
    <property type="entry name" value="KH_NusA_2nd"/>
    <property type="match status" value="1"/>
</dbReference>
<evidence type="ECO:0000256" key="2">
    <source>
        <dbReference type="ARBA" id="ARBA00022490"/>
    </source>
</evidence>
<dbReference type="EMBL" id="CP001687">
    <property type="protein sequence ID" value="ACV10965.1"/>
    <property type="molecule type" value="Genomic_DNA"/>
</dbReference>
<dbReference type="InterPro" id="IPR030842">
    <property type="entry name" value="TF_NusA_bacterial"/>
</dbReference>
<dbReference type="Gene3D" id="3.30.300.20">
    <property type="match status" value="2"/>
</dbReference>
<dbReference type="GO" id="GO:0006353">
    <property type="term" value="P:DNA-templated transcription termination"/>
    <property type="evidence" value="ECO:0007669"/>
    <property type="project" value="UniProtKB-UniRule"/>
</dbReference>
<keyword evidence="4 6" id="KW-0805">Transcription regulation</keyword>
<dbReference type="GO" id="GO:0031564">
    <property type="term" value="P:transcription antitermination"/>
    <property type="evidence" value="ECO:0007669"/>
    <property type="project" value="InterPro"/>
</dbReference>
<dbReference type="InterPro" id="IPR004044">
    <property type="entry name" value="KH_dom_type_2"/>
</dbReference>
<keyword evidence="11" id="KW-1185">Reference proteome</keyword>